<reference evidence="3" key="1">
    <citation type="journal article" date="2020" name="Fungal Divers.">
        <title>Resolving the Mortierellaceae phylogeny through synthesis of multi-gene phylogenetics and phylogenomics.</title>
        <authorList>
            <person name="Vandepol N."/>
            <person name="Liber J."/>
            <person name="Desiro A."/>
            <person name="Na H."/>
            <person name="Kennedy M."/>
            <person name="Barry K."/>
            <person name="Grigoriev I.V."/>
            <person name="Miller A.N."/>
            <person name="O'Donnell K."/>
            <person name="Stajich J.E."/>
            <person name="Bonito G."/>
        </authorList>
    </citation>
    <scope>NUCLEOTIDE SEQUENCE</scope>
    <source>
        <strain evidence="3">BC1065</strain>
    </source>
</reference>
<proteinExistence type="predicted"/>
<keyword evidence="2" id="KW-0812">Transmembrane</keyword>
<accession>A0A9P6Q2C5</accession>
<protein>
    <submittedName>
        <fullName evidence="3">Uncharacterized protein</fullName>
    </submittedName>
</protein>
<dbReference type="AlphaFoldDB" id="A0A9P6Q2C5"/>
<gene>
    <name evidence="3" type="ORF">DFQ27_004258</name>
</gene>
<name>A0A9P6Q2C5_9FUNG</name>
<dbReference type="OrthoDB" id="2427989at2759"/>
<evidence type="ECO:0000313" key="3">
    <source>
        <dbReference type="EMBL" id="KAG0259059.1"/>
    </source>
</evidence>
<keyword evidence="4" id="KW-1185">Reference proteome</keyword>
<feature type="compositionally biased region" description="Low complexity" evidence="1">
    <location>
        <begin position="565"/>
        <end position="585"/>
    </location>
</feature>
<feature type="transmembrane region" description="Helical" evidence="2">
    <location>
        <begin position="32"/>
        <end position="51"/>
    </location>
</feature>
<feature type="compositionally biased region" description="Acidic residues" evidence="1">
    <location>
        <begin position="590"/>
        <end position="600"/>
    </location>
</feature>
<evidence type="ECO:0000313" key="4">
    <source>
        <dbReference type="Proteomes" id="UP000807716"/>
    </source>
</evidence>
<keyword evidence="2" id="KW-0472">Membrane</keyword>
<keyword evidence="2" id="KW-1133">Transmembrane helix</keyword>
<evidence type="ECO:0000256" key="2">
    <source>
        <dbReference type="SAM" id="Phobius"/>
    </source>
</evidence>
<evidence type="ECO:0000256" key="1">
    <source>
        <dbReference type="SAM" id="MobiDB-lite"/>
    </source>
</evidence>
<feature type="region of interest" description="Disordered" evidence="1">
    <location>
        <begin position="554"/>
        <end position="625"/>
    </location>
</feature>
<sequence length="735" mass="80850">MPSIRYSVLPLFSTPGSTPRTILPRGCLTPRMLLATIVLACILSSLVIFSYSKSTFGFDYSPSGLGDDEWARLEAELLEQQQTRLASQHHGQPNSLSPTLAVLEWRNTSITSKWSCEAAAPSRHPNKNGPEYNRQTVCTITNLCVDADRGIWMHDITGRAAQMPMINVVASDPDSDAFFRPTLFNQFPVNSYRYIDETVFVYGQDPNYKHNWILNGLLPLYNIMKNHGGTVHSWFLRVRTVGYKQQIDIDTAYLAPQGLEIVMGKDISDMKPTKYHPPPKNTPTCFAKAVIGLGSACTRPYCEKYLGGSEAEALRQDVLGRLSTAMMRYQHTDPEIVHPPLGDNVPSLSENQPIQLGEFVQRRKINVALLGRYGNTSIANAQALELSLLDKGFNAKTIHLDNPSQISMAQTAQLFSDQHILVAPQGDSMGYSTLMAPGTVIVSIMPRFARSSKIYTDRMMSWGKRFFAWDCRDNSCVQAERDLAHDCIGSVAGFEEEGITAQEYEDFANMRQDFSTRSVSWKKIADCYTKEVSRRLNVDELTLFIESLAADFKPEGAVESPPPSTSAAAAAAAAVSPASGSTVARRGAEGDEDDREDDAGEMGQEHEYDDHGQTEDSSASLEGQDKVEEVALPRQKVSPKVLLPATGAPVAPTMADKNAKVVPRMSFVDACHQKRCCGAAVVGLGGSDLTPCAESLGWFVFGPRSVWDNVVKAESDAKAREVARGMVWRHDLGRS</sequence>
<organism evidence="3 4">
    <name type="scientific">Actinomortierella ambigua</name>
    <dbReference type="NCBI Taxonomy" id="1343610"/>
    <lineage>
        <taxon>Eukaryota</taxon>
        <taxon>Fungi</taxon>
        <taxon>Fungi incertae sedis</taxon>
        <taxon>Mucoromycota</taxon>
        <taxon>Mortierellomycotina</taxon>
        <taxon>Mortierellomycetes</taxon>
        <taxon>Mortierellales</taxon>
        <taxon>Mortierellaceae</taxon>
        <taxon>Actinomortierella</taxon>
    </lineage>
</organism>
<dbReference type="Proteomes" id="UP000807716">
    <property type="component" value="Unassembled WGS sequence"/>
</dbReference>
<feature type="compositionally biased region" description="Basic and acidic residues" evidence="1">
    <location>
        <begin position="603"/>
        <end position="614"/>
    </location>
</feature>
<dbReference type="EMBL" id="JAAAJB010000299">
    <property type="protein sequence ID" value="KAG0259059.1"/>
    <property type="molecule type" value="Genomic_DNA"/>
</dbReference>
<comment type="caution">
    <text evidence="3">The sequence shown here is derived from an EMBL/GenBank/DDBJ whole genome shotgun (WGS) entry which is preliminary data.</text>
</comment>